<evidence type="ECO:0000256" key="7">
    <source>
        <dbReference type="SAM" id="MobiDB-lite"/>
    </source>
</evidence>
<reference evidence="8" key="1">
    <citation type="submission" date="2022-10" db="EMBL/GenBank/DDBJ databases">
        <title>Luteolibacter sp. GHJ8, whole genome shotgun sequencing project.</title>
        <authorList>
            <person name="Zhao G."/>
            <person name="Shen L."/>
        </authorList>
    </citation>
    <scope>NUCLEOTIDE SEQUENCE</scope>
    <source>
        <strain evidence="8">GHJ8</strain>
    </source>
</reference>
<dbReference type="EMBL" id="JAPDDR010000006">
    <property type="protein sequence ID" value="MCW1914377.1"/>
    <property type="molecule type" value="Genomic_DNA"/>
</dbReference>
<sequence length="185" mass="19613">MNPDKKVIIDGLLEKVNASPYVLVVDYTGMTVPQFSELRNRLGAAGAECHVAKNTYVKKALSEAGLPDIGESLVGQTAFVTGDSEVFAAAKAIKNFEKEFKKPELKVGILDGAILGPDKLKVIADIPSREAILSQLLATILEPSTRIARVIQKKFNPDADSKKDEAPAEEAAPAAEAAAEPAAEA</sequence>
<dbReference type="InterPro" id="IPR047865">
    <property type="entry name" value="Ribosomal_uL10_bac_type"/>
</dbReference>
<name>A0ABT3G3F1_9BACT</name>
<dbReference type="InterPro" id="IPR001790">
    <property type="entry name" value="Ribosomal_uL10"/>
</dbReference>
<comment type="subunit">
    <text evidence="6">Part of the ribosomal stalk of the 50S ribosomal subunit. The N-terminus interacts with L11 and the large rRNA to form the base of the stalk. The C-terminus forms an elongated spine to which L12 dimers bind in a sequential fashion forming a multimeric L10(L12)X complex.</text>
</comment>
<dbReference type="CDD" id="cd05797">
    <property type="entry name" value="Ribosomal_L10"/>
    <property type="match status" value="1"/>
</dbReference>
<evidence type="ECO:0000313" key="9">
    <source>
        <dbReference type="Proteomes" id="UP001165653"/>
    </source>
</evidence>
<organism evidence="8 9">
    <name type="scientific">Luteolibacter rhizosphaerae</name>
    <dbReference type="NCBI Taxonomy" id="2989719"/>
    <lineage>
        <taxon>Bacteria</taxon>
        <taxon>Pseudomonadati</taxon>
        <taxon>Verrucomicrobiota</taxon>
        <taxon>Verrucomicrobiia</taxon>
        <taxon>Verrucomicrobiales</taxon>
        <taxon>Verrucomicrobiaceae</taxon>
        <taxon>Luteolibacter</taxon>
    </lineage>
</organism>
<keyword evidence="4 6" id="KW-0687">Ribonucleoprotein</keyword>
<comment type="similarity">
    <text evidence="2 6">Belongs to the universal ribosomal protein uL10 family.</text>
</comment>
<comment type="caution">
    <text evidence="8">The sequence shown here is derived from an EMBL/GenBank/DDBJ whole genome shotgun (WGS) entry which is preliminary data.</text>
</comment>
<feature type="compositionally biased region" description="Low complexity" evidence="7">
    <location>
        <begin position="169"/>
        <end position="185"/>
    </location>
</feature>
<dbReference type="RefSeq" id="WP_264513903.1">
    <property type="nucleotide sequence ID" value="NZ_JAPDDR010000006.1"/>
</dbReference>
<evidence type="ECO:0000256" key="6">
    <source>
        <dbReference type="HAMAP-Rule" id="MF_00362"/>
    </source>
</evidence>
<evidence type="ECO:0000256" key="4">
    <source>
        <dbReference type="ARBA" id="ARBA00023274"/>
    </source>
</evidence>
<feature type="region of interest" description="Disordered" evidence="7">
    <location>
        <begin position="156"/>
        <end position="185"/>
    </location>
</feature>
<dbReference type="PANTHER" id="PTHR11560">
    <property type="entry name" value="39S RIBOSOMAL PROTEIN L10, MITOCHONDRIAL"/>
    <property type="match status" value="1"/>
</dbReference>
<feature type="compositionally biased region" description="Basic and acidic residues" evidence="7">
    <location>
        <begin position="156"/>
        <end position="166"/>
    </location>
</feature>
<dbReference type="GO" id="GO:0005840">
    <property type="term" value="C:ribosome"/>
    <property type="evidence" value="ECO:0007669"/>
    <property type="project" value="UniProtKB-KW"/>
</dbReference>
<dbReference type="NCBIfam" id="NF000955">
    <property type="entry name" value="PRK00099.1-1"/>
    <property type="match status" value="1"/>
</dbReference>
<dbReference type="Gene3D" id="3.30.70.1730">
    <property type="match status" value="1"/>
</dbReference>
<dbReference type="InterPro" id="IPR022973">
    <property type="entry name" value="Ribosomal_uL10_bac"/>
</dbReference>
<proteinExistence type="inferred from homology"/>
<evidence type="ECO:0000256" key="1">
    <source>
        <dbReference type="ARBA" id="ARBA00002633"/>
    </source>
</evidence>
<comment type="function">
    <text evidence="1 6">Forms part of the ribosomal stalk, playing a central role in the interaction of the ribosome with GTP-bound translation factors.</text>
</comment>
<dbReference type="Proteomes" id="UP001165653">
    <property type="component" value="Unassembled WGS sequence"/>
</dbReference>
<evidence type="ECO:0000256" key="5">
    <source>
        <dbReference type="ARBA" id="ARBA00035202"/>
    </source>
</evidence>
<gene>
    <name evidence="6 8" type="primary">rplJ</name>
    <name evidence="8" type="ORF">OJ996_12385</name>
</gene>
<evidence type="ECO:0000256" key="2">
    <source>
        <dbReference type="ARBA" id="ARBA00008889"/>
    </source>
</evidence>
<dbReference type="HAMAP" id="MF_00362">
    <property type="entry name" value="Ribosomal_uL10"/>
    <property type="match status" value="1"/>
</dbReference>
<protein>
    <recommendedName>
        <fullName evidence="5 6">Large ribosomal subunit protein uL10</fullName>
    </recommendedName>
</protein>
<dbReference type="SUPFAM" id="SSF160369">
    <property type="entry name" value="Ribosomal protein L10-like"/>
    <property type="match status" value="1"/>
</dbReference>
<evidence type="ECO:0000313" key="8">
    <source>
        <dbReference type="EMBL" id="MCW1914377.1"/>
    </source>
</evidence>
<evidence type="ECO:0000256" key="3">
    <source>
        <dbReference type="ARBA" id="ARBA00022980"/>
    </source>
</evidence>
<dbReference type="InterPro" id="IPR043141">
    <property type="entry name" value="Ribosomal_uL10-like_sf"/>
</dbReference>
<accession>A0ABT3G3F1</accession>
<keyword evidence="3 6" id="KW-0689">Ribosomal protein</keyword>
<dbReference type="Pfam" id="PF00466">
    <property type="entry name" value="Ribosomal_L10"/>
    <property type="match status" value="1"/>
</dbReference>
<keyword evidence="6" id="KW-0694">RNA-binding</keyword>
<keyword evidence="9" id="KW-1185">Reference proteome</keyword>
<keyword evidence="6" id="KW-0699">rRNA-binding</keyword>